<feature type="transmembrane region" description="Helical" evidence="2">
    <location>
        <begin position="48"/>
        <end position="72"/>
    </location>
</feature>
<proteinExistence type="predicted"/>
<feature type="transmembrane region" description="Helical" evidence="2">
    <location>
        <begin position="113"/>
        <end position="136"/>
    </location>
</feature>
<keyword evidence="4" id="KW-1185">Reference proteome</keyword>
<keyword evidence="2" id="KW-1133">Transmembrane helix</keyword>
<feature type="transmembrane region" description="Helical" evidence="2">
    <location>
        <begin position="84"/>
        <end position="107"/>
    </location>
</feature>
<feature type="transmembrane region" description="Helical" evidence="2">
    <location>
        <begin position="157"/>
        <end position="180"/>
    </location>
</feature>
<organism evidence="3 4">
    <name type="scientific">Svornostia abyssi</name>
    <dbReference type="NCBI Taxonomy" id="2898438"/>
    <lineage>
        <taxon>Bacteria</taxon>
        <taxon>Bacillati</taxon>
        <taxon>Actinomycetota</taxon>
        <taxon>Thermoleophilia</taxon>
        <taxon>Solirubrobacterales</taxon>
        <taxon>Baekduiaceae</taxon>
        <taxon>Svornostia</taxon>
    </lineage>
</organism>
<evidence type="ECO:0008006" key="5">
    <source>
        <dbReference type="Google" id="ProtNLM"/>
    </source>
</evidence>
<keyword evidence="2" id="KW-0812">Transmembrane</keyword>
<name>A0ABY5PGF9_9ACTN</name>
<dbReference type="EMBL" id="CP088295">
    <property type="protein sequence ID" value="UUY03726.1"/>
    <property type="molecule type" value="Genomic_DNA"/>
</dbReference>
<sequence length="249" mass="25743">MTPKLDTAGTLERIFEMYSRQFGVLLPAALIIYLPVGILQIVAGGSLILLLLVSILALVAATLFQGAVVQAVRDMQDGQRDFSVGEIISSAVPFIAPLLGAGILAGLGIGLGLVLFIIPGLFLLTIWSLVAPVIVVEKPGVFPAFGRSRALVKDNGWRVFGVLIVMFLITIVAQQVLIAIGMGVGDDVGRGVGYLIAVTITAPLQALTAAILYFTLVGLKEGGAPAAPAPAADPPFPPVPPSGPSPFGQ</sequence>
<keyword evidence="2" id="KW-0472">Membrane</keyword>
<dbReference type="RefSeq" id="WP_353864231.1">
    <property type="nucleotide sequence ID" value="NZ_CP088295.1"/>
</dbReference>
<dbReference type="Proteomes" id="UP001058860">
    <property type="component" value="Chromosome"/>
</dbReference>
<evidence type="ECO:0000256" key="1">
    <source>
        <dbReference type="SAM" id="MobiDB-lite"/>
    </source>
</evidence>
<evidence type="ECO:0000313" key="3">
    <source>
        <dbReference type="EMBL" id="UUY03726.1"/>
    </source>
</evidence>
<gene>
    <name evidence="3" type="ORF">LRS13_24210</name>
</gene>
<feature type="compositionally biased region" description="Pro residues" evidence="1">
    <location>
        <begin position="227"/>
        <end position="249"/>
    </location>
</feature>
<accession>A0ABY5PGF9</accession>
<evidence type="ECO:0000313" key="4">
    <source>
        <dbReference type="Proteomes" id="UP001058860"/>
    </source>
</evidence>
<reference evidence="4" key="1">
    <citation type="submission" date="2021-11" db="EMBL/GenBank/DDBJ databases">
        <title>Cultivation dependent microbiological survey of springs from the worlds oldest radium mine currently devoted to the extraction of radon-saturated water.</title>
        <authorList>
            <person name="Kapinusova G."/>
            <person name="Smrhova T."/>
            <person name="Strejcek M."/>
            <person name="Suman J."/>
            <person name="Jani K."/>
            <person name="Pajer P."/>
            <person name="Uhlik O."/>
        </authorList>
    </citation>
    <scope>NUCLEOTIDE SEQUENCE [LARGE SCALE GENOMIC DNA]</scope>
    <source>
        <strain evidence="4">J379</strain>
    </source>
</reference>
<feature type="transmembrane region" description="Helical" evidence="2">
    <location>
        <begin position="192"/>
        <end position="214"/>
    </location>
</feature>
<feature type="region of interest" description="Disordered" evidence="1">
    <location>
        <begin position="224"/>
        <end position="249"/>
    </location>
</feature>
<protein>
    <recommendedName>
        <fullName evidence="5">Glycerophosphoryl diester phosphodiesterase membrane domain-containing protein</fullName>
    </recommendedName>
</protein>
<feature type="transmembrane region" description="Helical" evidence="2">
    <location>
        <begin position="22"/>
        <end position="42"/>
    </location>
</feature>
<evidence type="ECO:0000256" key="2">
    <source>
        <dbReference type="SAM" id="Phobius"/>
    </source>
</evidence>